<evidence type="ECO:0000256" key="1">
    <source>
        <dbReference type="RuleBase" id="RU363094"/>
    </source>
</evidence>
<dbReference type="InterPro" id="IPR006464">
    <property type="entry name" value="AcTrfase_RimI/Ard1"/>
</dbReference>
<comment type="caution">
    <text evidence="3">The sequence shown here is derived from an EMBL/GenBank/DDBJ whole genome shotgun (WGS) entry which is preliminary data.</text>
</comment>
<feature type="domain" description="N-acetyltransferase" evidence="2">
    <location>
        <begin position="2"/>
        <end position="146"/>
    </location>
</feature>
<dbReference type="CDD" id="cd04301">
    <property type="entry name" value="NAT_SF"/>
    <property type="match status" value="1"/>
</dbReference>
<name>A0A4R4FEF3_9FIRM</name>
<accession>A0A4R4FEF3</accession>
<dbReference type="NCBIfam" id="TIGR01575">
    <property type="entry name" value="rimI"/>
    <property type="match status" value="1"/>
</dbReference>
<protein>
    <recommendedName>
        <fullName evidence="1">[Ribosomal protein bS18]-alanine N-acetyltransferase</fullName>
        <ecNumber evidence="1">2.3.1.266</ecNumber>
    </recommendedName>
</protein>
<dbReference type="Proteomes" id="UP000295710">
    <property type="component" value="Unassembled WGS sequence"/>
</dbReference>
<evidence type="ECO:0000259" key="2">
    <source>
        <dbReference type="PROSITE" id="PS51186"/>
    </source>
</evidence>
<dbReference type="PROSITE" id="PS51186">
    <property type="entry name" value="GNAT"/>
    <property type="match status" value="1"/>
</dbReference>
<keyword evidence="3" id="KW-0808">Transferase</keyword>
<dbReference type="Pfam" id="PF00583">
    <property type="entry name" value="Acetyltransf_1"/>
    <property type="match status" value="1"/>
</dbReference>
<organism evidence="3 4">
    <name type="scientific">Extibacter muris</name>
    <dbReference type="NCBI Taxonomy" id="1796622"/>
    <lineage>
        <taxon>Bacteria</taxon>
        <taxon>Bacillati</taxon>
        <taxon>Bacillota</taxon>
        <taxon>Clostridia</taxon>
        <taxon>Lachnospirales</taxon>
        <taxon>Lachnospiraceae</taxon>
        <taxon>Extibacter</taxon>
    </lineage>
</organism>
<evidence type="ECO:0000313" key="3">
    <source>
        <dbReference type="EMBL" id="TDA21771.1"/>
    </source>
</evidence>
<dbReference type="GO" id="GO:0005737">
    <property type="term" value="C:cytoplasm"/>
    <property type="evidence" value="ECO:0007669"/>
    <property type="project" value="UniProtKB-SubCell"/>
</dbReference>
<dbReference type="EMBL" id="SMMX01000006">
    <property type="protein sequence ID" value="TDA21771.1"/>
    <property type="molecule type" value="Genomic_DNA"/>
</dbReference>
<dbReference type="InterPro" id="IPR000182">
    <property type="entry name" value="GNAT_dom"/>
</dbReference>
<comment type="catalytic activity">
    <reaction evidence="1">
        <text>N-terminal L-alanyl-[ribosomal protein bS18] + acetyl-CoA = N-terminal N(alpha)-acetyl-L-alanyl-[ribosomal protein bS18] + CoA + H(+)</text>
        <dbReference type="Rhea" id="RHEA:43756"/>
        <dbReference type="Rhea" id="RHEA-COMP:10676"/>
        <dbReference type="Rhea" id="RHEA-COMP:10677"/>
        <dbReference type="ChEBI" id="CHEBI:15378"/>
        <dbReference type="ChEBI" id="CHEBI:57287"/>
        <dbReference type="ChEBI" id="CHEBI:57288"/>
        <dbReference type="ChEBI" id="CHEBI:64718"/>
        <dbReference type="ChEBI" id="CHEBI:83683"/>
        <dbReference type="EC" id="2.3.1.266"/>
    </reaction>
</comment>
<sequence length="147" mass="16942">MFTVRQIKETDVERIACLEQQIFPDGWSYEAVRDTYRQDNSVLFGAFDGERLIGYLIVYYVMDEGEIARIAVEEGSRRQGAAGHMLLKLEDFCEEKRIAKLMLEVRESNEAAAAFYKDYGFEEDGVRKGYYADPAEDAVLMSRRLGR</sequence>
<dbReference type="GO" id="GO:0008999">
    <property type="term" value="F:protein-N-terminal-alanine acetyltransferase activity"/>
    <property type="evidence" value="ECO:0007669"/>
    <property type="project" value="UniProtKB-EC"/>
</dbReference>
<dbReference type="SUPFAM" id="SSF55729">
    <property type="entry name" value="Acyl-CoA N-acyltransferases (Nat)"/>
    <property type="match status" value="1"/>
</dbReference>
<dbReference type="PANTHER" id="PTHR47542:SF2">
    <property type="entry name" value="ACYL-COA N-ACYLTRANSFERASES (NAT) SUPERFAMILY PROTEIN"/>
    <property type="match status" value="1"/>
</dbReference>
<dbReference type="RefSeq" id="WP_132277074.1">
    <property type="nucleotide sequence ID" value="NZ_JAOBST010000037.1"/>
</dbReference>
<comment type="subcellular location">
    <subcellularLocation>
        <location evidence="1">Cytoplasm</location>
    </subcellularLocation>
</comment>
<comment type="similarity">
    <text evidence="1">Belongs to the acetyltransferase family. RimI subfamily.</text>
</comment>
<dbReference type="PANTHER" id="PTHR47542">
    <property type="entry name" value="ACYL-COA N-ACYLTRANSFERASES (NAT) SUPERFAMILY PROTEIN"/>
    <property type="match status" value="1"/>
</dbReference>
<dbReference type="Gene3D" id="3.40.630.30">
    <property type="match status" value="1"/>
</dbReference>
<keyword evidence="1" id="KW-0963">Cytoplasm</keyword>
<dbReference type="AlphaFoldDB" id="A0A4R4FEF3"/>
<comment type="function">
    <text evidence="1">Acetylates the N-terminal alanine of ribosomal protein bS18.</text>
</comment>
<gene>
    <name evidence="3" type="primary">rimI</name>
    <name evidence="3" type="ORF">E1963_08355</name>
</gene>
<proteinExistence type="inferred from homology"/>
<dbReference type="InterPro" id="IPR016181">
    <property type="entry name" value="Acyl_CoA_acyltransferase"/>
</dbReference>
<evidence type="ECO:0000313" key="4">
    <source>
        <dbReference type="Proteomes" id="UP000295710"/>
    </source>
</evidence>
<dbReference type="EC" id="2.3.1.266" evidence="1"/>
<reference evidence="3 4" key="1">
    <citation type="journal article" date="2016" name="Nat. Microbiol.">
        <title>The Mouse Intestinal Bacterial Collection (miBC) provides host-specific insight into cultured diversity and functional potential of the gut microbiota.</title>
        <authorList>
            <person name="Lagkouvardos I."/>
            <person name="Pukall R."/>
            <person name="Abt B."/>
            <person name="Foesel B.U."/>
            <person name="Meier-Kolthoff J.P."/>
            <person name="Kumar N."/>
            <person name="Bresciani A."/>
            <person name="Martinez I."/>
            <person name="Just S."/>
            <person name="Ziegler C."/>
            <person name="Brugiroux S."/>
            <person name="Garzetti D."/>
            <person name="Wenning M."/>
            <person name="Bui T.P."/>
            <person name="Wang J."/>
            <person name="Hugenholtz F."/>
            <person name="Plugge C.M."/>
            <person name="Peterson D.A."/>
            <person name="Hornef M.W."/>
            <person name="Baines J.F."/>
            <person name="Smidt H."/>
            <person name="Walter J."/>
            <person name="Kristiansen K."/>
            <person name="Nielsen H.B."/>
            <person name="Haller D."/>
            <person name="Overmann J."/>
            <person name="Stecher B."/>
            <person name="Clavel T."/>
        </authorList>
    </citation>
    <scope>NUCLEOTIDE SEQUENCE [LARGE SCALE GENOMIC DNA]</scope>
    <source>
        <strain evidence="3 4">DSM 28560</strain>
    </source>
</reference>
<keyword evidence="4" id="KW-1185">Reference proteome</keyword>